<dbReference type="GeneID" id="55626593"/>
<dbReference type="Proteomes" id="UP000464519">
    <property type="component" value="Segment"/>
</dbReference>
<proteinExistence type="predicted"/>
<feature type="region of interest" description="Disordered" evidence="1">
    <location>
        <begin position="105"/>
        <end position="128"/>
    </location>
</feature>
<evidence type="ECO:0000313" key="2">
    <source>
        <dbReference type="EMBL" id="QHJ73553.1"/>
    </source>
</evidence>
<protein>
    <submittedName>
        <fullName evidence="2">Uncharacterized protein</fullName>
    </submittedName>
</protein>
<organism evidence="2 3">
    <name type="scientific">Butyrivibrio phage Arawn</name>
    <dbReference type="NCBI Taxonomy" id="2724180"/>
    <lineage>
        <taxon>Viruses</taxon>
        <taxon>Duplodnaviria</taxon>
        <taxon>Heunggongvirae</taxon>
        <taxon>Uroviricota</taxon>
        <taxon>Caudoviricetes</taxon>
        <taxon>Arawnvirus</taxon>
        <taxon>Arawnvirus arawn</taxon>
    </lineage>
</organism>
<keyword evidence="3" id="KW-1185">Reference proteome</keyword>
<sequence>MSAIKDGRYEIELNGKKYHMLFSLNALDEIQDRFGGYDKLDTAMAEGKDMIKNIRWLFTLLLNEGREEGEPELTEQQVGRLIHVGNIADIKGAIFNAFAFGATGGEETETEETAGEGDAGNMKSAQEN</sequence>
<reference evidence="2 3" key="1">
    <citation type="submission" date="2019-12" db="EMBL/GenBank/DDBJ databases">
        <title>The Isolation and Genome Sequencing of Six Novel Lytic Bacteriophages from the Rumen Active Against Butyrivibrio fibrisolvens.</title>
        <authorList>
            <person name="Friedersdorff J.C.A."/>
            <person name="Kingston-Smith A.H."/>
            <person name="Pachebat J.A."/>
            <person name="Rooke D."/>
            <person name="Creevey C.J."/>
        </authorList>
    </citation>
    <scope>NUCLEOTIDE SEQUENCE [LARGE SCALE GENOMIC DNA]</scope>
</reference>
<accession>A0A6B9SR64</accession>
<name>A0A6B9SR64_9CAUD</name>
<feature type="compositionally biased region" description="Acidic residues" evidence="1">
    <location>
        <begin position="106"/>
        <end position="115"/>
    </location>
</feature>
<dbReference type="RefSeq" id="YP_009855852.1">
    <property type="nucleotide sequence ID" value="NC_048848.1"/>
</dbReference>
<evidence type="ECO:0000256" key="1">
    <source>
        <dbReference type="SAM" id="MobiDB-lite"/>
    </source>
</evidence>
<dbReference type="EMBL" id="MN882550">
    <property type="protein sequence ID" value="QHJ73553.1"/>
    <property type="molecule type" value="Genomic_DNA"/>
</dbReference>
<evidence type="ECO:0000313" key="3">
    <source>
        <dbReference type="Proteomes" id="UP000464519"/>
    </source>
</evidence>